<proteinExistence type="predicted"/>
<evidence type="ECO:0000313" key="3">
    <source>
        <dbReference type="Proteomes" id="UP000295182"/>
    </source>
</evidence>
<dbReference type="Proteomes" id="UP000295182">
    <property type="component" value="Unassembled WGS sequence"/>
</dbReference>
<dbReference type="AlphaFoldDB" id="A0A4R2N643"/>
<feature type="region of interest" description="Disordered" evidence="1">
    <location>
        <begin position="274"/>
        <end position="304"/>
    </location>
</feature>
<comment type="caution">
    <text evidence="2">The sequence shown here is derived from an EMBL/GenBank/DDBJ whole genome shotgun (WGS) entry which is preliminary data.</text>
</comment>
<sequence>MGVIFGSLLFALCSLLRAGAGTRPGGRGTFLCFAKEKYPKEKRPHDCDPSAQRWGTPAPGHLRGAPWNSLRACGAALGQPRRVSPRCGCVLRHTRHPASTPAQAQSQGIETPQNIHTGHCCAWPGWHRRCAPSGIWHVACGMWHVACGMWHVACGVWRLAFGVWRLAFAVCRLPFAVCRLPFAVCRLPRGCWAKRSDGPYGCSAVLASTAPSGRAEKRSAGRIRAARCLSRRRVCAAPARREHRRLPRCAAAGSRTAGSPFLCLLSFGEAKESEAPAGASPGSHTQQNHTHNKKPALTPVSSGNFAINSRATSARPAGATALLDHQSLPGKATSLLLELRSDRKIEPAISDAVTSSA</sequence>
<reference evidence="2 3" key="1">
    <citation type="submission" date="2019-03" db="EMBL/GenBank/DDBJ databases">
        <title>Genomic Encyclopedia of Type Strains, Phase IV (KMG-IV): sequencing the most valuable type-strain genomes for metagenomic binning, comparative biology and taxonomic classification.</title>
        <authorList>
            <person name="Goeker M."/>
        </authorList>
    </citation>
    <scope>NUCLEOTIDE SEQUENCE [LARGE SCALE GENOMIC DNA]</scope>
    <source>
        <strain evidence="2 3">DSM 1837</strain>
    </source>
</reference>
<accession>A0A4R2N643</accession>
<evidence type="ECO:0000256" key="1">
    <source>
        <dbReference type="SAM" id="MobiDB-lite"/>
    </source>
</evidence>
<name>A0A4R2N643_9BURK</name>
<gene>
    <name evidence="2" type="ORF">EV674_1184</name>
</gene>
<organism evidence="2 3">
    <name type="scientific">Simplicispira metamorpha</name>
    <dbReference type="NCBI Taxonomy" id="80881"/>
    <lineage>
        <taxon>Bacteria</taxon>
        <taxon>Pseudomonadati</taxon>
        <taxon>Pseudomonadota</taxon>
        <taxon>Betaproteobacteria</taxon>
        <taxon>Burkholderiales</taxon>
        <taxon>Comamonadaceae</taxon>
        <taxon>Simplicispira</taxon>
    </lineage>
</organism>
<keyword evidence="3" id="KW-1185">Reference proteome</keyword>
<protein>
    <submittedName>
        <fullName evidence="2">Uncharacterized protein</fullName>
    </submittedName>
</protein>
<dbReference type="EMBL" id="SLXH01000018">
    <property type="protein sequence ID" value="TCP16389.1"/>
    <property type="molecule type" value="Genomic_DNA"/>
</dbReference>
<evidence type="ECO:0000313" key="2">
    <source>
        <dbReference type="EMBL" id="TCP16389.1"/>
    </source>
</evidence>